<sequence>MNVISARLFSSHCVAATVAVFALFGAFVLPVQAQRTPASAYADFELSGSVTEPQGEEYVAPQKLNPRLARITLYRPAHGFAPGAAHLEINGHYLTSLQLGGYTEVCVEPAELQLSARMVQTGSELKNFQDATAKLKSQAAQNFYVRVFEYGDGRATLTPVKADIAQSELKDTRLQIHAVSRLAQAKPCVDSVPHSAAATAMVKTESIVLGSDTLFAFGKADIKDIVPQGRTAMDTLIARLQKEYGNDEDALIQITGHADPLGNPASNKRLSETRALAIRKYMIEGGMKPERVTGQGVGAEQPVITVPSCWCGPMWWR</sequence>
<dbReference type="InterPro" id="IPR006665">
    <property type="entry name" value="OmpA-like"/>
</dbReference>
<organism evidence="3 4">
    <name type="scientific">Limnohabitans curvus</name>
    <dbReference type="NCBI Taxonomy" id="323423"/>
    <lineage>
        <taxon>Bacteria</taxon>
        <taxon>Pseudomonadati</taxon>
        <taxon>Pseudomonadota</taxon>
        <taxon>Betaproteobacteria</taxon>
        <taxon>Burkholderiales</taxon>
        <taxon>Comamonadaceae</taxon>
        <taxon>Limnohabitans</taxon>
    </lineage>
</organism>
<gene>
    <name evidence="3" type="ORF">B9Z44_07475</name>
</gene>
<keyword evidence="4" id="KW-1185">Reference proteome</keyword>
<evidence type="ECO:0000259" key="2">
    <source>
        <dbReference type="PROSITE" id="PS51123"/>
    </source>
</evidence>
<accession>A0A315EQA8</accession>
<evidence type="ECO:0000313" key="3">
    <source>
        <dbReference type="EMBL" id="PUE59421.1"/>
    </source>
</evidence>
<dbReference type="EMBL" id="NESP01000001">
    <property type="protein sequence ID" value="PUE59421.1"/>
    <property type="molecule type" value="Genomic_DNA"/>
</dbReference>
<dbReference type="InterPro" id="IPR050330">
    <property type="entry name" value="Bact_OuterMem_StrucFunc"/>
</dbReference>
<dbReference type="RefSeq" id="WP_108402077.1">
    <property type="nucleotide sequence ID" value="NZ_NESP01000001.1"/>
</dbReference>
<feature type="domain" description="OmpA-like" evidence="2">
    <location>
        <begin position="202"/>
        <end position="317"/>
    </location>
</feature>
<dbReference type="Pfam" id="PF00691">
    <property type="entry name" value="OmpA"/>
    <property type="match status" value="1"/>
</dbReference>
<dbReference type="Gene3D" id="3.30.1330.60">
    <property type="entry name" value="OmpA-like domain"/>
    <property type="match status" value="1"/>
</dbReference>
<dbReference type="GO" id="GO:0016020">
    <property type="term" value="C:membrane"/>
    <property type="evidence" value="ECO:0007669"/>
    <property type="project" value="UniProtKB-UniRule"/>
</dbReference>
<dbReference type="PROSITE" id="PS51123">
    <property type="entry name" value="OMPA_2"/>
    <property type="match status" value="1"/>
</dbReference>
<protein>
    <recommendedName>
        <fullName evidence="2">OmpA-like domain-containing protein</fullName>
    </recommendedName>
</protein>
<dbReference type="SUPFAM" id="SSF103088">
    <property type="entry name" value="OmpA-like"/>
    <property type="match status" value="1"/>
</dbReference>
<evidence type="ECO:0000313" key="4">
    <source>
        <dbReference type="Proteomes" id="UP000251341"/>
    </source>
</evidence>
<keyword evidence="1" id="KW-0472">Membrane</keyword>
<name>A0A315EQA8_9BURK</name>
<dbReference type="Proteomes" id="UP000251341">
    <property type="component" value="Unassembled WGS sequence"/>
</dbReference>
<proteinExistence type="predicted"/>
<comment type="caution">
    <text evidence="3">The sequence shown here is derived from an EMBL/GenBank/DDBJ whole genome shotgun (WGS) entry which is preliminary data.</text>
</comment>
<reference evidence="3 4" key="1">
    <citation type="submission" date="2017-04" db="EMBL/GenBank/DDBJ databases">
        <title>Unexpected and diverse lifestyles within the genus Limnohabitans.</title>
        <authorList>
            <person name="Kasalicky V."/>
            <person name="Mehrshad M."/>
            <person name="Andrei S.-A."/>
            <person name="Salcher M."/>
            <person name="Kratochvilova H."/>
            <person name="Simek K."/>
            <person name="Ghai R."/>
        </authorList>
    </citation>
    <scope>NUCLEOTIDE SEQUENCE [LARGE SCALE GENOMIC DNA]</scope>
    <source>
        <strain evidence="3 4">MWH-C5</strain>
    </source>
</reference>
<dbReference type="CDD" id="cd07185">
    <property type="entry name" value="OmpA_C-like"/>
    <property type="match status" value="1"/>
</dbReference>
<dbReference type="InterPro" id="IPR036737">
    <property type="entry name" value="OmpA-like_sf"/>
</dbReference>
<evidence type="ECO:0000256" key="1">
    <source>
        <dbReference type="PROSITE-ProRule" id="PRU00473"/>
    </source>
</evidence>
<dbReference type="PANTHER" id="PTHR30329:SF21">
    <property type="entry name" value="LIPOPROTEIN YIAD-RELATED"/>
    <property type="match status" value="1"/>
</dbReference>
<dbReference type="AlphaFoldDB" id="A0A315EQA8"/>
<dbReference type="PANTHER" id="PTHR30329">
    <property type="entry name" value="STATOR ELEMENT OF FLAGELLAR MOTOR COMPLEX"/>
    <property type="match status" value="1"/>
</dbReference>